<feature type="compositionally biased region" description="Basic and acidic residues" evidence="1">
    <location>
        <begin position="264"/>
        <end position="275"/>
    </location>
</feature>
<protein>
    <submittedName>
        <fullName evidence="2">Uncharacterized protein</fullName>
    </submittedName>
</protein>
<feature type="compositionally biased region" description="Basic and acidic residues" evidence="1">
    <location>
        <begin position="550"/>
        <end position="561"/>
    </location>
</feature>
<name>A0A7S0HA11_9CRYP</name>
<sequence length="828" mass="91415">MGAHEKYESHPCLHHDCLVPSKQIWNANGEAVQGKNAPNVGEKFSAYGGRGRGWPGYDANNQNAKKEMARELGGQESREVGGDGYHDPLQRQSFYGGALGQVKFLNPAGAVRVTHRGIGTQRWDTNGESLPQPEKIPPKPVTSDPHASLQGYLDSQIDQESSAAADEEDQSESQPTAAEAREGSEPVSDVKSSAQRQFYQSRKVGSKILGDSSKVLESMPEYTEKEWKAGKLVKVCDGTGCHWQRIEEGSMDTKGLPWDFNTDNNHDSGEEDAGRPDVVQYPVTDFSSQSPGVQRDGKVLKPGVVRVCDGSAGCVEQMDFHHLHEAKGEKTGQPTQLTSSGQMQLEDSAAERTVQYVKDFLRSENITKMSVESIQAALSSVGLNVSADEIRMEAVELGGDPDDMKDETLEKIVENQLRPSDLSSADGKVLQPSAAANLYYLHAILDIHGQTSDQVLTRIDKLKSALSAALDLGRQTDTDHELLAKTLGSKPEDWIIVDKIDNLNCSDPYVCQDLGRRRRLLSIESQQPDITTWEKEITSEAKKLQARGRSTREQIQEDSRTSKKSSKLLREVMAKLRHVMEEEKHKQSQISSTPAYDEKQEQVTRLKDAIHKFKTQAKKFQLVESKLKQEEEESVEVGLHIYVSKREDLSNVLRSLELAVTSGALNRQLAVRGFVGSPLPVRVGLYRQARGFSPSGSCELNCHANCGDFPLQPCGPRVVIGDQFVGETSTVSFDRKEPVEILPGRGASAQLHFRYTLDGTDPSCGKLECDILQCSYVARGMRYSGAFFPSELRRQTAPLTLLLKTVACDAEHRMSSQMVEARLNFLGA</sequence>
<evidence type="ECO:0000313" key="2">
    <source>
        <dbReference type="EMBL" id="CAD8469600.1"/>
    </source>
</evidence>
<evidence type="ECO:0000256" key="1">
    <source>
        <dbReference type="SAM" id="MobiDB-lite"/>
    </source>
</evidence>
<organism evidence="2">
    <name type="scientific">Hanusia phi</name>
    <dbReference type="NCBI Taxonomy" id="3032"/>
    <lineage>
        <taxon>Eukaryota</taxon>
        <taxon>Cryptophyceae</taxon>
        <taxon>Pyrenomonadales</taxon>
        <taxon>Geminigeraceae</taxon>
        <taxon>Hanusia</taxon>
    </lineage>
</organism>
<gene>
    <name evidence="2" type="ORF">HPHI1048_LOCUS2530</name>
</gene>
<accession>A0A7S0HA11</accession>
<dbReference type="EMBL" id="HBEO01003578">
    <property type="protein sequence ID" value="CAD8469600.1"/>
    <property type="molecule type" value="Transcribed_RNA"/>
</dbReference>
<feature type="region of interest" description="Disordered" evidence="1">
    <location>
        <begin position="116"/>
        <end position="196"/>
    </location>
</feature>
<feature type="region of interest" description="Disordered" evidence="1">
    <location>
        <begin position="48"/>
        <end position="88"/>
    </location>
</feature>
<feature type="compositionally biased region" description="Basic and acidic residues" evidence="1">
    <location>
        <begin position="76"/>
        <end position="88"/>
    </location>
</feature>
<reference evidence="2" key="1">
    <citation type="submission" date="2021-01" db="EMBL/GenBank/DDBJ databases">
        <authorList>
            <person name="Corre E."/>
            <person name="Pelletier E."/>
            <person name="Niang G."/>
            <person name="Scheremetjew M."/>
            <person name="Finn R."/>
            <person name="Kale V."/>
            <person name="Holt S."/>
            <person name="Cochrane G."/>
            <person name="Meng A."/>
            <person name="Brown T."/>
            <person name="Cohen L."/>
        </authorList>
    </citation>
    <scope>NUCLEOTIDE SEQUENCE</scope>
    <source>
        <strain evidence="2">CCMP325</strain>
    </source>
</reference>
<proteinExistence type="predicted"/>
<feature type="region of interest" description="Disordered" evidence="1">
    <location>
        <begin position="252"/>
        <end position="277"/>
    </location>
</feature>
<dbReference type="AlphaFoldDB" id="A0A7S0HA11"/>
<feature type="region of interest" description="Disordered" evidence="1">
    <location>
        <begin position="541"/>
        <end position="566"/>
    </location>
</feature>